<evidence type="ECO:0000313" key="2">
    <source>
        <dbReference type="EMBL" id="SFB45948.1"/>
    </source>
</evidence>
<dbReference type="STRING" id="84698.SAMN04488528_10711"/>
<gene>
    <name evidence="2" type="ORF">SAMN04488528_10711</name>
</gene>
<dbReference type="PANTHER" id="PTHR34825:SF1">
    <property type="entry name" value="AAA-ATPASE-LIKE DOMAIN-CONTAINING PROTEIN"/>
    <property type="match status" value="1"/>
</dbReference>
<dbReference type="Proteomes" id="UP000198619">
    <property type="component" value="Unassembled WGS sequence"/>
</dbReference>
<dbReference type="InterPro" id="IPR027417">
    <property type="entry name" value="P-loop_NTPase"/>
</dbReference>
<dbReference type="InterPro" id="IPR018631">
    <property type="entry name" value="AAA-ATPase-like_dom"/>
</dbReference>
<proteinExistence type="predicted"/>
<accession>A0A1I1BB64</accession>
<sequence length="344" mass="40068">MKRIPIGISDFKTVIDDGYLFVDKSLLIKEFWESNGQTILIPRPRRFGKTLNMSMVKYFFDNREDNMKIFKGLNIENHKNIMDIQGKYPVIYLSFKDEKHSSFENLKVGLRNLLSKLYVEHEYCLNSNKIHNIDKDYYNSIINKKADIVDLSDTLKRLSEYLSVYYDKKVIILIDEYDVPIQAAYINNYYTETIEFMRNLLSGAFKDNIYLQKAMITGILRVAKESIFSGLNNLKVETVLGYNFSDKFGFTEDEVRKLVSDYNIEEDFNGVKQWYNGYYFGNVTIYNPWSILNYLSSPESGLKPYWVNTSSNDLVNILLAKGSEDVKNDLQTLIKGDSISKTID</sequence>
<evidence type="ECO:0000313" key="3">
    <source>
        <dbReference type="Proteomes" id="UP000198619"/>
    </source>
</evidence>
<dbReference type="PANTHER" id="PTHR34825">
    <property type="entry name" value="CONSERVED PROTEIN, WITH A WEAK D-GALACTARATE DEHYDRATASE/ALTRONATE HYDROLASE DOMAIN"/>
    <property type="match status" value="1"/>
</dbReference>
<name>A0A1I1BB64_9CLOT</name>
<dbReference type="AlphaFoldDB" id="A0A1I1BB64"/>
<organism evidence="2 3">
    <name type="scientific">Clostridium frigidicarnis</name>
    <dbReference type="NCBI Taxonomy" id="84698"/>
    <lineage>
        <taxon>Bacteria</taxon>
        <taxon>Bacillati</taxon>
        <taxon>Bacillota</taxon>
        <taxon>Clostridia</taxon>
        <taxon>Eubacteriales</taxon>
        <taxon>Clostridiaceae</taxon>
        <taxon>Clostridium</taxon>
    </lineage>
</organism>
<keyword evidence="3" id="KW-1185">Reference proteome</keyword>
<feature type="non-terminal residue" evidence="2">
    <location>
        <position position="344"/>
    </location>
</feature>
<reference evidence="2 3" key="1">
    <citation type="submission" date="2016-10" db="EMBL/GenBank/DDBJ databases">
        <authorList>
            <person name="de Groot N.N."/>
        </authorList>
    </citation>
    <scope>NUCLEOTIDE SEQUENCE [LARGE SCALE GENOMIC DNA]</scope>
    <source>
        <strain evidence="2 3">DSM 12271</strain>
    </source>
</reference>
<feature type="domain" description="AAA-ATPase-like" evidence="1">
    <location>
        <begin position="5"/>
        <end position="228"/>
    </location>
</feature>
<dbReference type="Gene3D" id="3.40.50.300">
    <property type="entry name" value="P-loop containing nucleotide triphosphate hydrolases"/>
    <property type="match status" value="1"/>
</dbReference>
<dbReference type="Pfam" id="PF09820">
    <property type="entry name" value="AAA-ATPase_like"/>
    <property type="match status" value="1"/>
</dbReference>
<dbReference type="EMBL" id="FOKI01000071">
    <property type="protein sequence ID" value="SFB45948.1"/>
    <property type="molecule type" value="Genomic_DNA"/>
</dbReference>
<dbReference type="RefSeq" id="WP_177199514.1">
    <property type="nucleotide sequence ID" value="NZ_FOKI01000071.1"/>
</dbReference>
<evidence type="ECO:0000259" key="1">
    <source>
        <dbReference type="Pfam" id="PF09820"/>
    </source>
</evidence>
<dbReference type="SUPFAM" id="SSF52540">
    <property type="entry name" value="P-loop containing nucleoside triphosphate hydrolases"/>
    <property type="match status" value="1"/>
</dbReference>
<protein>
    <submittedName>
        <fullName evidence="2">Predicted AAA-ATPase</fullName>
    </submittedName>
</protein>